<sequence>MRNSILVLIAAVFLIGSGSSTLEAQLLSRSAIRSGPAPTVAVSPTDTLNPVISDSVGQLPSVAAPMSYTSALPYANSASYRSHTGWYPYVIARPADRDWIRETPIELRPNRPLHFWGNSRRRVWR</sequence>
<dbReference type="AlphaFoldDB" id="A0A5B9PJ41"/>
<evidence type="ECO:0000313" key="1">
    <source>
        <dbReference type="EMBL" id="QEG25265.1"/>
    </source>
</evidence>
<keyword evidence="2" id="KW-1185">Reference proteome</keyword>
<organism evidence="1 2">
    <name type="scientific">Mariniblastus fucicola</name>
    <dbReference type="NCBI Taxonomy" id="980251"/>
    <lineage>
        <taxon>Bacteria</taxon>
        <taxon>Pseudomonadati</taxon>
        <taxon>Planctomycetota</taxon>
        <taxon>Planctomycetia</taxon>
        <taxon>Pirellulales</taxon>
        <taxon>Pirellulaceae</taxon>
        <taxon>Mariniblastus</taxon>
    </lineage>
</organism>
<dbReference type="Proteomes" id="UP000322214">
    <property type="component" value="Chromosome"/>
</dbReference>
<protein>
    <submittedName>
        <fullName evidence="1">Uncharacterized protein</fullName>
    </submittedName>
</protein>
<proteinExistence type="predicted"/>
<gene>
    <name evidence="1" type="ORF">MFFC18_51890</name>
</gene>
<accession>A0A5B9PJ41</accession>
<dbReference type="RefSeq" id="WP_075085779.1">
    <property type="nucleotide sequence ID" value="NZ_CP042912.1"/>
</dbReference>
<name>A0A5B9PJ41_9BACT</name>
<dbReference type="EMBL" id="CP042912">
    <property type="protein sequence ID" value="QEG25265.1"/>
    <property type="molecule type" value="Genomic_DNA"/>
</dbReference>
<reference evidence="1 2" key="1">
    <citation type="submission" date="2019-08" db="EMBL/GenBank/DDBJ databases">
        <title>Deep-cultivation of Planctomycetes and their phenomic and genomic characterization uncovers novel biology.</title>
        <authorList>
            <person name="Wiegand S."/>
            <person name="Jogler M."/>
            <person name="Boedeker C."/>
            <person name="Pinto D."/>
            <person name="Vollmers J."/>
            <person name="Rivas-Marin E."/>
            <person name="Kohn T."/>
            <person name="Peeters S.H."/>
            <person name="Heuer A."/>
            <person name="Rast P."/>
            <person name="Oberbeckmann S."/>
            <person name="Bunk B."/>
            <person name="Jeske O."/>
            <person name="Meyerdierks A."/>
            <person name="Storesund J.E."/>
            <person name="Kallscheuer N."/>
            <person name="Luecker S."/>
            <person name="Lage O.M."/>
            <person name="Pohl T."/>
            <person name="Merkel B.J."/>
            <person name="Hornburger P."/>
            <person name="Mueller R.-W."/>
            <person name="Bruemmer F."/>
            <person name="Labrenz M."/>
            <person name="Spormann A.M."/>
            <person name="Op den Camp H."/>
            <person name="Overmann J."/>
            <person name="Amann R."/>
            <person name="Jetten M.S.M."/>
            <person name="Mascher T."/>
            <person name="Medema M.H."/>
            <person name="Devos D.P."/>
            <person name="Kaster A.-K."/>
            <person name="Ovreas L."/>
            <person name="Rohde M."/>
            <person name="Galperin M.Y."/>
            <person name="Jogler C."/>
        </authorList>
    </citation>
    <scope>NUCLEOTIDE SEQUENCE [LARGE SCALE GENOMIC DNA]</scope>
    <source>
        <strain evidence="1 2">FC18</strain>
    </source>
</reference>
<dbReference type="KEGG" id="mff:MFFC18_51890"/>
<evidence type="ECO:0000313" key="2">
    <source>
        <dbReference type="Proteomes" id="UP000322214"/>
    </source>
</evidence>
<dbReference type="OrthoDB" id="285306at2"/>